<evidence type="ECO:0000256" key="2">
    <source>
        <dbReference type="ARBA" id="ARBA00022525"/>
    </source>
</evidence>
<dbReference type="GO" id="GO:0045493">
    <property type="term" value="P:xylan catabolic process"/>
    <property type="evidence" value="ECO:0007669"/>
    <property type="project" value="UniProtKB-KW"/>
</dbReference>
<dbReference type="EMBL" id="FOVF01000006">
    <property type="protein sequence ID" value="SFN16813.1"/>
    <property type="molecule type" value="Genomic_DNA"/>
</dbReference>
<dbReference type="OrthoDB" id="5291933at2"/>
<dbReference type="AlphaFoldDB" id="A0A1I4WUG9"/>
<dbReference type="GO" id="GO:0030600">
    <property type="term" value="F:feruloyl esterase activity"/>
    <property type="evidence" value="ECO:0007669"/>
    <property type="project" value="InterPro"/>
</dbReference>
<dbReference type="InterPro" id="IPR043595">
    <property type="entry name" value="FaeB/C/D"/>
</dbReference>
<keyword evidence="9" id="KW-1185">Reference proteome</keyword>
<proteinExistence type="predicted"/>
<keyword evidence="5" id="KW-0378">Hydrolase</keyword>
<organism evidence="8 9">
    <name type="scientific">Dokdonella immobilis</name>
    <dbReference type="NCBI Taxonomy" id="578942"/>
    <lineage>
        <taxon>Bacteria</taxon>
        <taxon>Pseudomonadati</taxon>
        <taxon>Pseudomonadota</taxon>
        <taxon>Gammaproteobacteria</taxon>
        <taxon>Lysobacterales</taxon>
        <taxon>Rhodanobacteraceae</taxon>
        <taxon>Dokdonella</taxon>
    </lineage>
</organism>
<keyword evidence="6" id="KW-0119">Carbohydrate metabolism</keyword>
<evidence type="ECO:0000313" key="8">
    <source>
        <dbReference type="EMBL" id="SFN16813.1"/>
    </source>
</evidence>
<keyword evidence="4" id="KW-0732">Signal</keyword>
<evidence type="ECO:0000313" key="9">
    <source>
        <dbReference type="Proteomes" id="UP000198575"/>
    </source>
</evidence>
<reference evidence="8 9" key="1">
    <citation type="submission" date="2016-10" db="EMBL/GenBank/DDBJ databases">
        <authorList>
            <person name="de Groot N.N."/>
        </authorList>
    </citation>
    <scope>NUCLEOTIDE SEQUENCE [LARGE SCALE GENOMIC DNA]</scope>
    <source>
        <strain evidence="8 9">CGMCC 1.7659</strain>
    </source>
</reference>
<dbReference type="InterPro" id="IPR010126">
    <property type="entry name" value="Esterase_phb"/>
</dbReference>
<sequence>MPVSSLPVARALNLLVISAVLIACVVRAGNAEARRRLDTDADRQYIVHDGIKRSYVVRLPAAASDRTHRLPLVLVLHGGGGNATFAESMTGFTRVAQAEGFIVVYPEGTGRRPGMMLTWNAGHCCGHAMRGNIDDVGFIRELLDSLAARYPVDPRRIYATGMSNGGMMVHRLGIELSDRIAAIAPVVATVFGDEARPAQAVSALIINGQLDRNVPPGGGPPRDRFNAWDGTPALPAGRQAAFWAGADQCGSAHESRDASGSLHLTYACANGKAVESYLLADSGHAWPGGEGGRRRGDQPDTSFDATAVIWNFFQSQFK</sequence>
<accession>A0A1I4WUG9</accession>
<evidence type="ECO:0000256" key="4">
    <source>
        <dbReference type="ARBA" id="ARBA00022729"/>
    </source>
</evidence>
<dbReference type="InterPro" id="IPR029058">
    <property type="entry name" value="AB_hydrolase_fold"/>
</dbReference>
<evidence type="ECO:0000256" key="5">
    <source>
        <dbReference type="ARBA" id="ARBA00022801"/>
    </source>
</evidence>
<evidence type="ECO:0000256" key="1">
    <source>
        <dbReference type="ARBA" id="ARBA00004613"/>
    </source>
</evidence>
<dbReference type="GO" id="GO:0005576">
    <property type="term" value="C:extracellular region"/>
    <property type="evidence" value="ECO:0007669"/>
    <property type="project" value="UniProtKB-SubCell"/>
</dbReference>
<dbReference type="Pfam" id="PF10503">
    <property type="entry name" value="Esterase_PHB"/>
    <property type="match status" value="1"/>
</dbReference>
<gene>
    <name evidence="8" type="ORF">SAMN05216289_10627</name>
</gene>
<dbReference type="SUPFAM" id="SSF53474">
    <property type="entry name" value="alpha/beta-Hydrolases"/>
    <property type="match status" value="1"/>
</dbReference>
<protein>
    <submittedName>
        <fullName evidence="8">Polyhydroxybutyrate depolymerase</fullName>
    </submittedName>
</protein>
<dbReference type="PANTHER" id="PTHR38050">
    <property type="match status" value="1"/>
</dbReference>
<dbReference type="PANTHER" id="PTHR38050:SF2">
    <property type="entry name" value="FERULOYL ESTERASE C-RELATED"/>
    <property type="match status" value="1"/>
</dbReference>
<dbReference type="Gene3D" id="3.40.50.1820">
    <property type="entry name" value="alpha/beta hydrolase"/>
    <property type="match status" value="1"/>
</dbReference>
<dbReference type="RefSeq" id="WP_092406088.1">
    <property type="nucleotide sequence ID" value="NZ_FOVF01000006.1"/>
</dbReference>
<keyword evidence="7" id="KW-0624">Polysaccharide degradation</keyword>
<dbReference type="Proteomes" id="UP000198575">
    <property type="component" value="Unassembled WGS sequence"/>
</dbReference>
<comment type="subcellular location">
    <subcellularLocation>
        <location evidence="1">Secreted</location>
    </subcellularLocation>
</comment>
<evidence type="ECO:0000256" key="3">
    <source>
        <dbReference type="ARBA" id="ARBA00022651"/>
    </source>
</evidence>
<name>A0A1I4WUG9_9GAMM</name>
<evidence type="ECO:0000256" key="6">
    <source>
        <dbReference type="ARBA" id="ARBA00023277"/>
    </source>
</evidence>
<keyword evidence="2" id="KW-0964">Secreted</keyword>
<keyword evidence="3" id="KW-0858">Xylan degradation</keyword>
<evidence type="ECO:0000256" key="7">
    <source>
        <dbReference type="ARBA" id="ARBA00023326"/>
    </source>
</evidence>